<dbReference type="STRING" id="947166.A0A1D1VWX5"/>
<dbReference type="EMBL" id="BDGG01000012">
    <property type="protein sequence ID" value="GAV05965.1"/>
    <property type="molecule type" value="Genomic_DNA"/>
</dbReference>
<dbReference type="AlphaFoldDB" id="A0A1D1VWX5"/>
<keyword evidence="2" id="KW-1133">Transmembrane helix</keyword>
<keyword evidence="2" id="KW-0472">Membrane</keyword>
<comment type="caution">
    <text evidence="4">The sequence shown here is derived from an EMBL/GenBank/DDBJ whole genome shotgun (WGS) entry which is preliminary data.</text>
</comment>
<keyword evidence="2" id="KW-0812">Transmembrane</keyword>
<dbReference type="PANTHER" id="PTHR12286">
    <property type="entry name" value="SACCHAROPINE DEHYDROGENASE-LIKE OXIDOREDUCTASE"/>
    <property type="match status" value="1"/>
</dbReference>
<organism evidence="4 5">
    <name type="scientific">Ramazzottius varieornatus</name>
    <name type="common">Water bear</name>
    <name type="synonym">Tardigrade</name>
    <dbReference type="NCBI Taxonomy" id="947166"/>
    <lineage>
        <taxon>Eukaryota</taxon>
        <taxon>Metazoa</taxon>
        <taxon>Ecdysozoa</taxon>
        <taxon>Tardigrada</taxon>
        <taxon>Eutardigrada</taxon>
        <taxon>Parachela</taxon>
        <taxon>Hypsibioidea</taxon>
        <taxon>Ramazzottiidae</taxon>
        <taxon>Ramazzottius</taxon>
    </lineage>
</organism>
<evidence type="ECO:0000256" key="2">
    <source>
        <dbReference type="SAM" id="Phobius"/>
    </source>
</evidence>
<gene>
    <name evidence="4" type="primary">RvY_16013-1</name>
    <name evidence="4" type="synonym">RvY_16013.1</name>
    <name evidence="4" type="ORF">RvY_16013</name>
</gene>
<comment type="similarity">
    <text evidence="1">Belongs to the saccharopine dehydrogenase family.</text>
</comment>
<dbReference type="InterPro" id="IPR005097">
    <property type="entry name" value="Sacchrp_dh_NADP-bd"/>
</dbReference>
<dbReference type="Gene3D" id="3.40.50.720">
    <property type="entry name" value="NAD(P)-binding Rossmann-like Domain"/>
    <property type="match status" value="1"/>
</dbReference>
<name>A0A1D1VWX5_RAMVA</name>
<dbReference type="GO" id="GO:0005811">
    <property type="term" value="C:lipid droplet"/>
    <property type="evidence" value="ECO:0007669"/>
    <property type="project" value="TreeGrafter"/>
</dbReference>
<dbReference type="InterPro" id="IPR051276">
    <property type="entry name" value="Saccharopine_DH-like_oxidrdct"/>
</dbReference>
<dbReference type="GO" id="GO:0005739">
    <property type="term" value="C:mitochondrion"/>
    <property type="evidence" value="ECO:0007669"/>
    <property type="project" value="TreeGrafter"/>
</dbReference>
<protein>
    <recommendedName>
        <fullName evidence="3">Saccharopine dehydrogenase NADP binding domain-containing protein</fullName>
    </recommendedName>
</protein>
<sequence>MASRLDVVIFGASGFTGEHVVRRAIQKQKEESAFTFGIAGRSAEKLKDVLNRAKKIPGLEEFSCEIIVADINNEQSLRKMCAQAKVLINCVGPYRFYGEQVVKAAIDSKTNYVDISGEPQFLEGMQLKYDEYAKSQGVYVVGACGFDSIPSELGIAFTKKNFAGDLNSVETYMSVKAGPEGAAVHYGTWESAVHSFSTSKELGPLRKQLYATRLPRPNHKVDQKTVHYGEEAQGYAIPFPGSDRAVARRTEYLEFTEQNKRPVQVVSYLNVGSLWNTFLIMVFGAVFSFMANFKATRELLLKYPKAFSAGLFSHEGPTEQQIAHTSFLMKIIGYGYPTKLASSEEVHSGLPTKKIIVNVTGPEPGYAATSAFVMESAFTILQQIEQPRSRIPRFGVMTPGYAFGNTNMYERLAKYGVGFHVETQT</sequence>
<dbReference type="SUPFAM" id="SSF51735">
    <property type="entry name" value="NAD(P)-binding Rossmann-fold domains"/>
    <property type="match status" value="1"/>
</dbReference>
<evidence type="ECO:0000313" key="5">
    <source>
        <dbReference type="Proteomes" id="UP000186922"/>
    </source>
</evidence>
<dbReference type="Pfam" id="PF03435">
    <property type="entry name" value="Sacchrp_dh_NADP"/>
    <property type="match status" value="1"/>
</dbReference>
<proteinExistence type="inferred from homology"/>
<dbReference type="GO" id="GO:0005886">
    <property type="term" value="C:plasma membrane"/>
    <property type="evidence" value="ECO:0007669"/>
    <property type="project" value="TreeGrafter"/>
</dbReference>
<dbReference type="InterPro" id="IPR036291">
    <property type="entry name" value="NAD(P)-bd_dom_sf"/>
</dbReference>
<feature type="domain" description="Saccharopine dehydrogenase NADP binding" evidence="3">
    <location>
        <begin position="7"/>
        <end position="141"/>
    </location>
</feature>
<dbReference type="Proteomes" id="UP000186922">
    <property type="component" value="Unassembled WGS sequence"/>
</dbReference>
<keyword evidence="5" id="KW-1185">Reference proteome</keyword>
<evidence type="ECO:0000313" key="4">
    <source>
        <dbReference type="EMBL" id="GAV05965.1"/>
    </source>
</evidence>
<dbReference type="PANTHER" id="PTHR12286:SF5">
    <property type="entry name" value="SACCHAROPINE DEHYDROGENASE-LIKE OXIDOREDUCTASE"/>
    <property type="match status" value="1"/>
</dbReference>
<accession>A0A1D1VWX5</accession>
<evidence type="ECO:0000259" key="3">
    <source>
        <dbReference type="Pfam" id="PF03435"/>
    </source>
</evidence>
<evidence type="ECO:0000256" key="1">
    <source>
        <dbReference type="ARBA" id="ARBA00038048"/>
    </source>
</evidence>
<dbReference type="GO" id="GO:0009247">
    <property type="term" value="P:glycolipid biosynthetic process"/>
    <property type="evidence" value="ECO:0007669"/>
    <property type="project" value="TreeGrafter"/>
</dbReference>
<reference evidence="4 5" key="1">
    <citation type="journal article" date="2016" name="Nat. Commun.">
        <title>Extremotolerant tardigrade genome and improved radiotolerance of human cultured cells by tardigrade-unique protein.</title>
        <authorList>
            <person name="Hashimoto T."/>
            <person name="Horikawa D.D."/>
            <person name="Saito Y."/>
            <person name="Kuwahara H."/>
            <person name="Kozuka-Hata H."/>
            <person name="Shin-I T."/>
            <person name="Minakuchi Y."/>
            <person name="Ohishi K."/>
            <person name="Motoyama A."/>
            <person name="Aizu T."/>
            <person name="Enomoto A."/>
            <person name="Kondo K."/>
            <person name="Tanaka S."/>
            <person name="Hara Y."/>
            <person name="Koshikawa S."/>
            <person name="Sagara H."/>
            <person name="Miura T."/>
            <person name="Yokobori S."/>
            <person name="Miyagawa K."/>
            <person name="Suzuki Y."/>
            <person name="Kubo T."/>
            <person name="Oyama M."/>
            <person name="Kohara Y."/>
            <person name="Fujiyama A."/>
            <person name="Arakawa K."/>
            <person name="Katayama T."/>
            <person name="Toyoda A."/>
            <person name="Kunieda T."/>
        </authorList>
    </citation>
    <scope>NUCLEOTIDE SEQUENCE [LARGE SCALE GENOMIC DNA]</scope>
    <source>
        <strain evidence="4 5">YOKOZUNA-1</strain>
    </source>
</reference>
<feature type="transmembrane region" description="Helical" evidence="2">
    <location>
        <begin position="274"/>
        <end position="293"/>
    </location>
</feature>
<dbReference type="FunFam" id="3.40.50.720:FF:000178">
    <property type="entry name" value="Saccharopine dehydrogenase-like oxidoreductase"/>
    <property type="match status" value="1"/>
</dbReference>
<dbReference type="OrthoDB" id="10268090at2759"/>